<dbReference type="RefSeq" id="WP_120059657.1">
    <property type="nucleotide sequence ID" value="NZ_QYRP01000002.1"/>
</dbReference>
<proteinExistence type="predicted"/>
<gene>
    <name evidence="2" type="ORF">D4739_05645</name>
</gene>
<reference evidence="3" key="1">
    <citation type="submission" date="2018-09" db="EMBL/GenBank/DDBJ databases">
        <authorList>
            <person name="Zhu H."/>
        </authorList>
    </citation>
    <scope>NUCLEOTIDE SEQUENCE [LARGE SCALE GENOMIC DNA]</scope>
    <source>
        <strain evidence="3">K1W22B-1</strain>
    </source>
</reference>
<dbReference type="Proteomes" id="UP000276542">
    <property type="component" value="Unassembled WGS sequence"/>
</dbReference>
<keyword evidence="1" id="KW-0472">Membrane</keyword>
<keyword evidence="1" id="KW-0812">Transmembrane</keyword>
<sequence>MGFRTMAAAYVLGVLVTAGIGFINDFTFMILLAASLSLPASLIALPGYYVTYGLLALAPGANPSSSSGSASCTADGICHSSTTGDPATWFLVTTDLAGVLALSGAAAVNVIALGHRHERSNV</sequence>
<organism evidence="2 3">
    <name type="scientific">Nocardioides cavernaquae</name>
    <dbReference type="NCBI Taxonomy" id="2321396"/>
    <lineage>
        <taxon>Bacteria</taxon>
        <taxon>Bacillati</taxon>
        <taxon>Actinomycetota</taxon>
        <taxon>Actinomycetes</taxon>
        <taxon>Propionibacteriales</taxon>
        <taxon>Nocardioidaceae</taxon>
        <taxon>Nocardioides</taxon>
    </lineage>
</organism>
<keyword evidence="1" id="KW-1133">Transmembrane helix</keyword>
<dbReference type="AlphaFoldDB" id="A0A3A5H7A0"/>
<dbReference type="EMBL" id="QYRP01000002">
    <property type="protein sequence ID" value="RJS45758.1"/>
    <property type="molecule type" value="Genomic_DNA"/>
</dbReference>
<evidence type="ECO:0000256" key="1">
    <source>
        <dbReference type="SAM" id="Phobius"/>
    </source>
</evidence>
<evidence type="ECO:0000313" key="2">
    <source>
        <dbReference type="EMBL" id="RJS45758.1"/>
    </source>
</evidence>
<protein>
    <submittedName>
        <fullName evidence="2">Uncharacterized protein</fullName>
    </submittedName>
</protein>
<feature type="transmembrane region" description="Helical" evidence="1">
    <location>
        <begin position="6"/>
        <end position="23"/>
    </location>
</feature>
<comment type="caution">
    <text evidence="2">The sequence shown here is derived from an EMBL/GenBank/DDBJ whole genome shotgun (WGS) entry which is preliminary data.</text>
</comment>
<accession>A0A3A5H7A0</accession>
<name>A0A3A5H7A0_9ACTN</name>
<feature type="transmembrane region" description="Helical" evidence="1">
    <location>
        <begin position="30"/>
        <end position="49"/>
    </location>
</feature>
<keyword evidence="3" id="KW-1185">Reference proteome</keyword>
<feature type="transmembrane region" description="Helical" evidence="1">
    <location>
        <begin position="89"/>
        <end position="113"/>
    </location>
</feature>
<evidence type="ECO:0000313" key="3">
    <source>
        <dbReference type="Proteomes" id="UP000276542"/>
    </source>
</evidence>